<name>A0A1J1DYK2_9FLAO</name>
<accession>A0A1J1DYK2</accession>
<organism evidence="1 2">
    <name type="scientific">Ichthyobacterium seriolicida</name>
    <dbReference type="NCBI Taxonomy" id="242600"/>
    <lineage>
        <taxon>Bacteria</taxon>
        <taxon>Pseudomonadati</taxon>
        <taxon>Bacteroidota</taxon>
        <taxon>Flavobacteriia</taxon>
        <taxon>Flavobacteriales</taxon>
        <taxon>Ichthyobacteriaceae</taxon>
        <taxon>Ichthyobacterium</taxon>
    </lineage>
</organism>
<dbReference type="InterPro" id="IPR017645">
    <property type="entry name" value="Dnd_assoc_1"/>
</dbReference>
<gene>
    <name evidence="1" type="ORF">JBKA6_0970</name>
</gene>
<evidence type="ECO:0000313" key="1">
    <source>
        <dbReference type="EMBL" id="BAV94983.1"/>
    </source>
</evidence>
<reference evidence="1 2" key="1">
    <citation type="submission" date="2014-03" db="EMBL/GenBank/DDBJ databases">
        <title>complete genome sequence of Flavobacteriaceae bacterium JBKA-6.</title>
        <authorList>
            <person name="Takano T."/>
            <person name="Nakamura Y."/>
            <person name="Takuma S."/>
            <person name="Yasuike M."/>
            <person name="Matsuyama T."/>
            <person name="Sakai T."/>
            <person name="Fujiwara A."/>
            <person name="Kimoto K."/>
            <person name="Fukuda Y."/>
            <person name="Kondo H."/>
            <person name="Hirono I."/>
            <person name="Nakayasu C."/>
        </authorList>
    </citation>
    <scope>NUCLEOTIDE SEQUENCE [LARGE SCALE GENOMIC DNA]</scope>
    <source>
        <strain evidence="1 2">JBKA-6</strain>
    </source>
</reference>
<sequence>MFIIAFVAKSCADNHKIPNREEPIGIGCALEEPEYFYHLSFVLLNLDFNRQDSLTVEIKAVDGIKTIGSFFYLSRNIGTYYKNRLHIVFLPHNNYSSRRIIGKKEVTDSYSIDSAENFVENSNSVVKGKFIEVNDYINKPLWAIFTDDIHKIHNGPDWGFNGYKAKENRKLRGTKRKLSLKVFKNDSVVIFDKNFTVKTEKNLEKTIDNLKTEIFEMQGDKKVTVDDKVLGNSGKNLEDYFNRNPKDIGRVLKINHDKIITLMIYLHSL</sequence>
<proteinExistence type="predicted"/>
<keyword evidence="2" id="KW-1185">Reference proteome</keyword>
<dbReference type="NCBIfam" id="TIGR03236">
    <property type="entry name" value="dnd_assoc_1"/>
    <property type="match status" value="1"/>
</dbReference>
<dbReference type="EMBL" id="AP014564">
    <property type="protein sequence ID" value="BAV94983.1"/>
    <property type="molecule type" value="Genomic_DNA"/>
</dbReference>
<dbReference type="AlphaFoldDB" id="A0A1J1DYK2"/>
<dbReference type="KEGG" id="ise:JBKA6_0970"/>
<protein>
    <submittedName>
        <fullName evidence="1">Uncharacterized protein</fullName>
    </submittedName>
</protein>
<evidence type="ECO:0000313" key="2">
    <source>
        <dbReference type="Proteomes" id="UP000243197"/>
    </source>
</evidence>
<dbReference type="Proteomes" id="UP000243197">
    <property type="component" value="Chromosome"/>
</dbReference>